<organism evidence="2 3">
    <name type="scientific">Brassica rapa subsp. trilocularis</name>
    <dbReference type="NCBI Taxonomy" id="1813537"/>
    <lineage>
        <taxon>Eukaryota</taxon>
        <taxon>Viridiplantae</taxon>
        <taxon>Streptophyta</taxon>
        <taxon>Embryophyta</taxon>
        <taxon>Tracheophyta</taxon>
        <taxon>Spermatophyta</taxon>
        <taxon>Magnoliopsida</taxon>
        <taxon>eudicotyledons</taxon>
        <taxon>Gunneridae</taxon>
        <taxon>Pentapetalae</taxon>
        <taxon>rosids</taxon>
        <taxon>malvids</taxon>
        <taxon>Brassicales</taxon>
        <taxon>Brassicaceae</taxon>
        <taxon>Brassiceae</taxon>
        <taxon>Brassica</taxon>
    </lineage>
</organism>
<feature type="compositionally biased region" description="Basic residues" evidence="1">
    <location>
        <begin position="304"/>
        <end position="316"/>
    </location>
</feature>
<accession>A0ABQ7M5S9</accession>
<protein>
    <submittedName>
        <fullName evidence="2">Uncharacterized protein</fullName>
    </submittedName>
</protein>
<feature type="compositionally biased region" description="Basic residues" evidence="1">
    <location>
        <begin position="235"/>
        <end position="245"/>
    </location>
</feature>
<feature type="compositionally biased region" description="Polar residues" evidence="1">
    <location>
        <begin position="147"/>
        <end position="156"/>
    </location>
</feature>
<evidence type="ECO:0000256" key="1">
    <source>
        <dbReference type="SAM" id="MobiDB-lite"/>
    </source>
</evidence>
<evidence type="ECO:0000313" key="3">
    <source>
        <dbReference type="Proteomes" id="UP000823674"/>
    </source>
</evidence>
<dbReference type="PANTHER" id="PTHR33526:SF26">
    <property type="entry name" value="BNAA06G24870D PROTEIN"/>
    <property type="match status" value="1"/>
</dbReference>
<sequence>MKAKEMKKERAIARLVKSPVRFLIMARDAYIRSMTSCSVGFITGGGSGGFGLPAGNFQICEEPSTTLPRSFTLNSSTTTRERCRFVTRGGENRAAMRRPLDLRRNYSCMVMGRIDEEKACDEFEQEGLLSGLQKKTFGKLHIRDQGTEISPPSGEQTWKMRRREEKRRKLHEALLETLYPPSSPSSPSSSPSPVGFGDEPVDVTLINPEDYVNIDSSNHGDEDENGDESETKPSRAQRKRIRKKMLKEEAARRRKVIGPLLPAEMVETREDSNGGEEASCVQPARLNASEKEEKVSFEGNDKTKRVKKRREAKKLSKGCSNPIHIQDPTSETS</sequence>
<dbReference type="Proteomes" id="UP000823674">
    <property type="component" value="Chromosome A06"/>
</dbReference>
<feature type="region of interest" description="Disordered" evidence="1">
    <location>
        <begin position="143"/>
        <end position="165"/>
    </location>
</feature>
<keyword evidence="3" id="KW-1185">Reference proteome</keyword>
<name>A0ABQ7M5S9_BRACM</name>
<feature type="region of interest" description="Disordered" evidence="1">
    <location>
        <begin position="177"/>
        <end position="333"/>
    </location>
</feature>
<dbReference type="EMBL" id="JADBGQ010000006">
    <property type="protein sequence ID" value="KAG5394162.1"/>
    <property type="molecule type" value="Genomic_DNA"/>
</dbReference>
<proteinExistence type="predicted"/>
<feature type="compositionally biased region" description="Basic and acidic residues" evidence="1">
    <location>
        <begin position="288"/>
        <end position="303"/>
    </location>
</feature>
<evidence type="ECO:0000313" key="2">
    <source>
        <dbReference type="EMBL" id="KAG5394162.1"/>
    </source>
</evidence>
<dbReference type="PANTHER" id="PTHR33526">
    <property type="entry name" value="OS07G0123800 PROTEIN"/>
    <property type="match status" value="1"/>
</dbReference>
<reference evidence="2 3" key="1">
    <citation type="submission" date="2021-03" db="EMBL/GenBank/DDBJ databases">
        <authorList>
            <person name="King G.J."/>
            <person name="Bancroft I."/>
            <person name="Baten A."/>
            <person name="Bloomfield J."/>
            <person name="Borpatragohain P."/>
            <person name="He Z."/>
            <person name="Irish N."/>
            <person name="Irwin J."/>
            <person name="Liu K."/>
            <person name="Mauleon R.P."/>
            <person name="Moore J."/>
            <person name="Morris R."/>
            <person name="Ostergaard L."/>
            <person name="Wang B."/>
            <person name="Wells R."/>
        </authorList>
    </citation>
    <scope>NUCLEOTIDE SEQUENCE [LARGE SCALE GENOMIC DNA]</scope>
    <source>
        <strain evidence="2">R-o-18</strain>
        <tissue evidence="2">Leaf</tissue>
    </source>
</reference>
<comment type="caution">
    <text evidence="2">The sequence shown here is derived from an EMBL/GenBank/DDBJ whole genome shotgun (WGS) entry which is preliminary data.</text>
</comment>
<gene>
    <name evidence="2" type="primary">A06p040210.1_BraROA</name>
    <name evidence="2" type="ORF">IGI04_024125</name>
</gene>